<dbReference type="Pfam" id="PF01734">
    <property type="entry name" value="Patatin"/>
    <property type="match status" value="1"/>
</dbReference>
<reference evidence="7 8" key="1">
    <citation type="submission" date="2024-10" db="EMBL/GenBank/DDBJ databases">
        <title>Updated reference genomes for cyclostephanoid diatoms.</title>
        <authorList>
            <person name="Roberts W.R."/>
            <person name="Alverson A.J."/>
        </authorList>
    </citation>
    <scope>NUCLEOTIDE SEQUENCE [LARGE SCALE GENOMIC DNA]</scope>
    <source>
        <strain evidence="7 8">AJA010-31</strain>
    </source>
</reference>
<accession>A0ABD3NN25</accession>
<keyword evidence="2" id="KW-0442">Lipid degradation</keyword>
<dbReference type="InterPro" id="IPR002641">
    <property type="entry name" value="PNPLA_dom"/>
</dbReference>
<dbReference type="EMBL" id="JALLPJ020001047">
    <property type="protein sequence ID" value="KAL3777400.1"/>
    <property type="molecule type" value="Genomic_DNA"/>
</dbReference>
<evidence type="ECO:0000256" key="2">
    <source>
        <dbReference type="ARBA" id="ARBA00022963"/>
    </source>
</evidence>
<organism evidence="7 8">
    <name type="scientific">Cyclotella atomus</name>
    <dbReference type="NCBI Taxonomy" id="382360"/>
    <lineage>
        <taxon>Eukaryota</taxon>
        <taxon>Sar</taxon>
        <taxon>Stramenopiles</taxon>
        <taxon>Ochrophyta</taxon>
        <taxon>Bacillariophyta</taxon>
        <taxon>Coscinodiscophyceae</taxon>
        <taxon>Thalassiosirophycidae</taxon>
        <taxon>Stephanodiscales</taxon>
        <taxon>Stephanodiscaceae</taxon>
        <taxon>Cyclotella</taxon>
    </lineage>
</organism>
<gene>
    <name evidence="7" type="ORF">ACHAWO_008841</name>
</gene>
<feature type="chain" id="PRO_5044818595" description="PNPLA domain-containing protein" evidence="5">
    <location>
        <begin position="35"/>
        <end position="632"/>
    </location>
</feature>
<feature type="short sequence motif" description="GXGXXG" evidence="4">
    <location>
        <begin position="236"/>
        <end position="241"/>
    </location>
</feature>
<protein>
    <recommendedName>
        <fullName evidence="6">PNPLA domain-containing protein</fullName>
    </recommendedName>
</protein>
<dbReference type="InterPro" id="IPR016035">
    <property type="entry name" value="Acyl_Trfase/lysoPLipase"/>
</dbReference>
<dbReference type="GO" id="GO:0052689">
    <property type="term" value="F:carboxylic ester hydrolase activity"/>
    <property type="evidence" value="ECO:0007669"/>
    <property type="project" value="UniProtKB-ARBA"/>
</dbReference>
<dbReference type="Proteomes" id="UP001530400">
    <property type="component" value="Unassembled WGS sequence"/>
</dbReference>
<feature type="signal peptide" evidence="5">
    <location>
        <begin position="1"/>
        <end position="34"/>
    </location>
</feature>
<evidence type="ECO:0000256" key="5">
    <source>
        <dbReference type="SAM" id="SignalP"/>
    </source>
</evidence>
<sequence>MNYSSITMAGQRKSAMAALLLALLLNSNLDQCSSLLPTTTHTTPTRRFTHSSQSTRSFANLASTLASSTTHLLNSNDQQEELTRTAPDATIAHKSSTRTKILKLFGRNKATTPVTDESKPIKYEVTTVEELNDYFNDVQRRFRKKGDTDGDNIDYDTLLASLSVKGDTQLIGSVDHKDVIHPVVQLVHERRRQIEKIKAGKTGEHVVQTSDDIGSRRVSRTLPPEDGCRVALAIEGGGMRGCVTAGMVTAIHYLGLEDTVDVVYGSSAGTVIGAYFITRQLPWFGPEVYYDSLTTAGNKFINTKRFLRAVGLGLLDPRLTKDVIFRRNHGKPVLDLSFLLKTTMQEQKPLDWDTFVKMQEVQPLKVMASGLKSQKAIVMDMKRGSFNTIQELAACMQASCLLPGVAGPVMNLRRDNTTSLEDDNMFDMFARNKVKDDDYEPMADALLFQPLPFHTAVAEGATHVICLRSRPDGVDVTGKSSFFERLIVRRFFMRKNKLKDAYLYMRRHLHKKRYAEDVILLNEGANDVNRKYTDTTKPHLLPIAVPPGSDEVTRLETGREAILKGVRRGFARAYDALVEDIEQRGQGTVLAMKLFPDVILEYDPLEYTSTHQSAYESYKQQLRAKEELSNST</sequence>
<keyword evidence="1" id="KW-0378">Hydrolase</keyword>
<feature type="short sequence motif" description="GXSXG" evidence="4">
    <location>
        <begin position="265"/>
        <end position="269"/>
    </location>
</feature>
<evidence type="ECO:0000313" key="7">
    <source>
        <dbReference type="EMBL" id="KAL3777400.1"/>
    </source>
</evidence>
<evidence type="ECO:0000256" key="1">
    <source>
        <dbReference type="ARBA" id="ARBA00022801"/>
    </source>
</evidence>
<evidence type="ECO:0000313" key="8">
    <source>
        <dbReference type="Proteomes" id="UP001530400"/>
    </source>
</evidence>
<evidence type="ECO:0000256" key="4">
    <source>
        <dbReference type="PROSITE-ProRule" id="PRU01161"/>
    </source>
</evidence>
<dbReference type="PANTHER" id="PTHR14226:SF64">
    <property type="entry name" value="PNPLA DOMAIN-CONTAINING PROTEIN"/>
    <property type="match status" value="1"/>
</dbReference>
<keyword evidence="5" id="KW-0732">Signal</keyword>
<dbReference type="SUPFAM" id="SSF52151">
    <property type="entry name" value="FabD/lysophospholipase-like"/>
    <property type="match status" value="1"/>
</dbReference>
<evidence type="ECO:0000256" key="3">
    <source>
        <dbReference type="ARBA" id="ARBA00023098"/>
    </source>
</evidence>
<keyword evidence="3" id="KW-0443">Lipid metabolism</keyword>
<dbReference type="AlphaFoldDB" id="A0ABD3NN25"/>
<proteinExistence type="predicted"/>
<dbReference type="Gene3D" id="3.40.1090.10">
    <property type="entry name" value="Cytosolic phospholipase A2 catalytic domain"/>
    <property type="match status" value="1"/>
</dbReference>
<keyword evidence="8" id="KW-1185">Reference proteome</keyword>
<comment type="caution">
    <text evidence="7">The sequence shown here is derived from an EMBL/GenBank/DDBJ whole genome shotgun (WGS) entry which is preliminary data.</text>
</comment>
<feature type="domain" description="PNPLA" evidence="6">
    <location>
        <begin position="232"/>
        <end position="430"/>
    </location>
</feature>
<evidence type="ECO:0000259" key="6">
    <source>
        <dbReference type="PROSITE" id="PS51635"/>
    </source>
</evidence>
<dbReference type="PANTHER" id="PTHR14226">
    <property type="entry name" value="NEUROPATHY TARGET ESTERASE/SWISS CHEESE D.MELANOGASTER"/>
    <property type="match status" value="1"/>
</dbReference>
<dbReference type="PROSITE" id="PS51635">
    <property type="entry name" value="PNPLA"/>
    <property type="match status" value="1"/>
</dbReference>
<dbReference type="GO" id="GO:0016042">
    <property type="term" value="P:lipid catabolic process"/>
    <property type="evidence" value="ECO:0007669"/>
    <property type="project" value="UniProtKB-KW"/>
</dbReference>
<dbReference type="GO" id="GO:0016298">
    <property type="term" value="F:lipase activity"/>
    <property type="evidence" value="ECO:0007669"/>
    <property type="project" value="UniProtKB-ARBA"/>
</dbReference>
<dbReference type="InterPro" id="IPR050301">
    <property type="entry name" value="NTE"/>
</dbReference>
<comment type="caution">
    <text evidence="4">Lacks conserved residue(s) required for the propagation of feature annotation.</text>
</comment>
<name>A0ABD3NN25_9STRA</name>